<feature type="region of interest" description="Disordered" evidence="1">
    <location>
        <begin position="96"/>
        <end position="119"/>
    </location>
</feature>
<reference evidence="2 3" key="1">
    <citation type="submission" date="2017-09" db="EMBL/GenBank/DDBJ databases">
        <title>Comparative genomics of rhizobia isolated from Phaseolus vulgaris in China.</title>
        <authorList>
            <person name="Tong W."/>
        </authorList>
    </citation>
    <scope>NUCLEOTIDE SEQUENCE [LARGE SCALE GENOMIC DNA]</scope>
    <source>
        <strain evidence="2 3">FH14</strain>
    </source>
</reference>
<evidence type="ECO:0000256" key="1">
    <source>
        <dbReference type="SAM" id="MobiDB-lite"/>
    </source>
</evidence>
<protein>
    <submittedName>
        <fullName evidence="2">Uncharacterized protein</fullName>
    </submittedName>
</protein>
<comment type="caution">
    <text evidence="2">The sequence shown here is derived from an EMBL/GenBank/DDBJ whole genome shotgun (WGS) entry which is preliminary data.</text>
</comment>
<name>A0ABX4JGB2_9HYPH</name>
<dbReference type="EMBL" id="NWSY01000071">
    <property type="protein sequence ID" value="PDT19088.1"/>
    <property type="molecule type" value="Genomic_DNA"/>
</dbReference>
<sequence>MGRGARVKPEDDGRWEDAIGKRRDARAIPAACGCVEVGVWRGVSTHSVIPGLEPGIHAASAALAVDAGKDRGHPIREPMYAECCVWIPGSRPGMTEDGVGLGENGNVMDPRVKPGQALG</sequence>
<organism evidence="2 3">
    <name type="scientific">Rhizobium hidalgonense</name>
    <dbReference type="NCBI Taxonomy" id="1538159"/>
    <lineage>
        <taxon>Bacteria</taxon>
        <taxon>Pseudomonadati</taxon>
        <taxon>Pseudomonadota</taxon>
        <taxon>Alphaproteobacteria</taxon>
        <taxon>Hyphomicrobiales</taxon>
        <taxon>Rhizobiaceae</taxon>
        <taxon>Rhizobium/Agrobacterium group</taxon>
        <taxon>Rhizobium</taxon>
    </lineage>
</organism>
<dbReference type="Proteomes" id="UP000219914">
    <property type="component" value="Unassembled WGS sequence"/>
</dbReference>
<keyword evidence="3" id="KW-1185">Reference proteome</keyword>
<accession>A0ABX4JGB2</accession>
<gene>
    <name evidence="2" type="ORF">CO674_35110</name>
</gene>
<evidence type="ECO:0000313" key="3">
    <source>
        <dbReference type="Proteomes" id="UP000219914"/>
    </source>
</evidence>
<evidence type="ECO:0000313" key="2">
    <source>
        <dbReference type="EMBL" id="PDT19088.1"/>
    </source>
</evidence>
<proteinExistence type="predicted"/>